<comment type="caution">
    <text evidence="1">The sequence shown here is derived from an EMBL/GenBank/DDBJ whole genome shotgun (WGS) entry which is preliminary data.</text>
</comment>
<reference evidence="1" key="1">
    <citation type="journal article" date="2021" name="Open Biol.">
        <title>Shared evolutionary footprints suggest mitochondrial oxidative damage underlies multiple complex I losses in fungi.</title>
        <authorList>
            <person name="Schikora-Tamarit M.A."/>
            <person name="Marcet-Houben M."/>
            <person name="Nosek J."/>
            <person name="Gabaldon T."/>
        </authorList>
    </citation>
    <scope>NUCLEOTIDE SEQUENCE</scope>
    <source>
        <strain evidence="1">CBS6075</strain>
    </source>
</reference>
<organism evidence="1 2">
    <name type="scientific">Ogataea philodendri</name>
    <dbReference type="NCBI Taxonomy" id="1378263"/>
    <lineage>
        <taxon>Eukaryota</taxon>
        <taxon>Fungi</taxon>
        <taxon>Dikarya</taxon>
        <taxon>Ascomycota</taxon>
        <taxon>Saccharomycotina</taxon>
        <taxon>Pichiomycetes</taxon>
        <taxon>Pichiales</taxon>
        <taxon>Pichiaceae</taxon>
        <taxon>Ogataea</taxon>
    </lineage>
</organism>
<accession>A0A9P8PAI8</accession>
<proteinExistence type="predicted"/>
<dbReference type="AlphaFoldDB" id="A0A9P8PAI8"/>
<evidence type="ECO:0000313" key="2">
    <source>
        <dbReference type="Proteomes" id="UP000769157"/>
    </source>
</evidence>
<dbReference type="GeneID" id="70233726"/>
<sequence length="116" mass="13090">MLSPMEKVSVANNTFKKPSWKRISIISFKIGSNPEWWIPIPRRRSGKMCLICGSSLSSSDRMLIALLKILVSISRSSSVLKSSLDIFIAKFSQSRLLNEKTITGLYFLIQIILTIL</sequence>
<gene>
    <name evidence="1" type="ORF">OGAPHI_001759</name>
</gene>
<name>A0A9P8PAI8_9ASCO</name>
<dbReference type="RefSeq" id="XP_046062419.1">
    <property type="nucleotide sequence ID" value="XM_046202555.1"/>
</dbReference>
<protein>
    <submittedName>
        <fullName evidence="1">Uncharacterized protein</fullName>
    </submittedName>
</protein>
<reference evidence="1" key="2">
    <citation type="submission" date="2021-01" db="EMBL/GenBank/DDBJ databases">
        <authorList>
            <person name="Schikora-Tamarit M.A."/>
        </authorList>
    </citation>
    <scope>NUCLEOTIDE SEQUENCE</scope>
    <source>
        <strain evidence="1">CBS6075</strain>
    </source>
</reference>
<keyword evidence="2" id="KW-1185">Reference proteome</keyword>
<evidence type="ECO:0000313" key="1">
    <source>
        <dbReference type="EMBL" id="KAH3668005.1"/>
    </source>
</evidence>
<dbReference type="Proteomes" id="UP000769157">
    <property type="component" value="Unassembled WGS sequence"/>
</dbReference>
<dbReference type="EMBL" id="JAEUBE010000158">
    <property type="protein sequence ID" value="KAH3668005.1"/>
    <property type="molecule type" value="Genomic_DNA"/>
</dbReference>